<feature type="region of interest" description="Disordered" evidence="1">
    <location>
        <begin position="294"/>
        <end position="328"/>
    </location>
</feature>
<dbReference type="Proteomes" id="UP001501842">
    <property type="component" value="Unassembled WGS sequence"/>
</dbReference>
<protein>
    <recommendedName>
        <fullName evidence="5">Integral membrane protein</fullName>
    </recommendedName>
</protein>
<keyword evidence="2" id="KW-1133">Transmembrane helix</keyword>
<reference evidence="3 4" key="1">
    <citation type="journal article" date="2019" name="Int. J. Syst. Evol. Microbiol.">
        <title>The Global Catalogue of Microorganisms (GCM) 10K type strain sequencing project: providing services to taxonomists for standard genome sequencing and annotation.</title>
        <authorList>
            <consortium name="The Broad Institute Genomics Platform"/>
            <consortium name="The Broad Institute Genome Sequencing Center for Infectious Disease"/>
            <person name="Wu L."/>
            <person name="Ma J."/>
        </authorList>
    </citation>
    <scope>NUCLEOTIDE SEQUENCE [LARGE SCALE GENOMIC DNA]</scope>
    <source>
        <strain evidence="3 4">JCM 8201</strain>
    </source>
</reference>
<evidence type="ECO:0000256" key="2">
    <source>
        <dbReference type="SAM" id="Phobius"/>
    </source>
</evidence>
<evidence type="ECO:0008006" key="5">
    <source>
        <dbReference type="Google" id="ProtNLM"/>
    </source>
</evidence>
<proteinExistence type="predicted"/>
<organism evidence="3 4">
    <name type="scientific">Actinocorallia aurantiaca</name>
    <dbReference type="NCBI Taxonomy" id="46204"/>
    <lineage>
        <taxon>Bacteria</taxon>
        <taxon>Bacillati</taxon>
        <taxon>Actinomycetota</taxon>
        <taxon>Actinomycetes</taxon>
        <taxon>Streptosporangiales</taxon>
        <taxon>Thermomonosporaceae</taxon>
        <taxon>Actinocorallia</taxon>
    </lineage>
</organism>
<feature type="transmembrane region" description="Helical" evidence="2">
    <location>
        <begin position="263"/>
        <end position="287"/>
    </location>
</feature>
<evidence type="ECO:0000256" key="1">
    <source>
        <dbReference type="SAM" id="MobiDB-lite"/>
    </source>
</evidence>
<feature type="transmembrane region" description="Helical" evidence="2">
    <location>
        <begin position="224"/>
        <end position="243"/>
    </location>
</feature>
<keyword evidence="2" id="KW-0812">Transmembrane</keyword>
<feature type="transmembrane region" description="Helical" evidence="2">
    <location>
        <begin position="199"/>
        <end position="217"/>
    </location>
</feature>
<comment type="caution">
    <text evidence="3">The sequence shown here is derived from an EMBL/GenBank/DDBJ whole genome shotgun (WGS) entry which is preliminary data.</text>
</comment>
<feature type="transmembrane region" description="Helical" evidence="2">
    <location>
        <begin position="85"/>
        <end position="103"/>
    </location>
</feature>
<sequence>MSSRLSGALAALPALLLLWYLPSLGELYRWRDQTRYGVSGSPRGEPREVLKFLTSPDWTWHAVLALAACAVVLGAALAVAARLPVFGFVTGAPLTAAGVYGMLSADGPRGLVGTLGFLSLPGPDVTAAQLRAGTMTYVGQGLCLLVGGSLLAAALCALLPSRRPPAGALPGALAGLVALVLAWGCVIEGGTRYTASRPGLTALAALLLGCVAGARLLPAAAPLACGLPVFALGLGEVLGWNPLLKIANVVLPLSVDSGEHILMLRGALFAAAVPMLVLGGALLVTALRREQGWRSAPRPKRSTLPRQAARPRPAARPKRTNRPRRVAR</sequence>
<feature type="transmembrane region" description="Helical" evidence="2">
    <location>
        <begin position="166"/>
        <end position="187"/>
    </location>
</feature>
<feature type="transmembrane region" description="Helical" evidence="2">
    <location>
        <begin position="137"/>
        <end position="159"/>
    </location>
</feature>
<name>A0ABN3UE35_9ACTN</name>
<accession>A0ABN3UE35</accession>
<evidence type="ECO:0000313" key="3">
    <source>
        <dbReference type="EMBL" id="GAA2731095.1"/>
    </source>
</evidence>
<dbReference type="RefSeq" id="WP_344452686.1">
    <property type="nucleotide sequence ID" value="NZ_BAAATZ010000019.1"/>
</dbReference>
<gene>
    <name evidence="3" type="ORF">GCM10010439_45730</name>
</gene>
<evidence type="ECO:0000313" key="4">
    <source>
        <dbReference type="Proteomes" id="UP001501842"/>
    </source>
</evidence>
<keyword evidence="2" id="KW-0472">Membrane</keyword>
<keyword evidence="4" id="KW-1185">Reference proteome</keyword>
<dbReference type="EMBL" id="BAAATZ010000019">
    <property type="protein sequence ID" value="GAA2731095.1"/>
    <property type="molecule type" value="Genomic_DNA"/>
</dbReference>
<feature type="compositionally biased region" description="Basic residues" evidence="1">
    <location>
        <begin position="313"/>
        <end position="328"/>
    </location>
</feature>
<feature type="transmembrane region" description="Helical" evidence="2">
    <location>
        <begin position="58"/>
        <end position="78"/>
    </location>
</feature>